<comment type="cofactor">
    <cofactor evidence="1 10">
        <name>FAD</name>
        <dbReference type="ChEBI" id="CHEBI:57692"/>
    </cofactor>
</comment>
<comment type="catalytic activity">
    <reaction evidence="10">
        <text>uridine(54) in tRNA + (6R)-5,10-methylene-5,6,7,8-tetrahydrofolate + NADPH + H(+) = 5-methyluridine(54) in tRNA + (6S)-5,6,7,8-tetrahydrofolate + NADP(+)</text>
        <dbReference type="Rhea" id="RHEA:62372"/>
        <dbReference type="Rhea" id="RHEA-COMP:10167"/>
        <dbReference type="Rhea" id="RHEA-COMP:10193"/>
        <dbReference type="ChEBI" id="CHEBI:15378"/>
        <dbReference type="ChEBI" id="CHEBI:15636"/>
        <dbReference type="ChEBI" id="CHEBI:57453"/>
        <dbReference type="ChEBI" id="CHEBI:57783"/>
        <dbReference type="ChEBI" id="CHEBI:58349"/>
        <dbReference type="ChEBI" id="CHEBI:65315"/>
        <dbReference type="ChEBI" id="CHEBI:74447"/>
        <dbReference type="EC" id="2.1.1.74"/>
    </reaction>
</comment>
<dbReference type="OrthoDB" id="9815560at2"/>
<keyword evidence="4 10" id="KW-0285">Flavoprotein</keyword>
<feature type="binding site" evidence="10">
    <location>
        <begin position="8"/>
        <end position="13"/>
    </location>
    <ligand>
        <name>FAD</name>
        <dbReference type="ChEBI" id="CHEBI:57692"/>
    </ligand>
</feature>
<comment type="catalytic activity">
    <reaction evidence="10">
        <text>uridine(54) in tRNA + (6R)-5,10-methylene-5,6,7,8-tetrahydrofolate + NADH + H(+) = 5-methyluridine(54) in tRNA + (6S)-5,6,7,8-tetrahydrofolate + NAD(+)</text>
        <dbReference type="Rhea" id="RHEA:16873"/>
        <dbReference type="Rhea" id="RHEA-COMP:10167"/>
        <dbReference type="Rhea" id="RHEA-COMP:10193"/>
        <dbReference type="ChEBI" id="CHEBI:15378"/>
        <dbReference type="ChEBI" id="CHEBI:15636"/>
        <dbReference type="ChEBI" id="CHEBI:57453"/>
        <dbReference type="ChEBI" id="CHEBI:57540"/>
        <dbReference type="ChEBI" id="CHEBI:57945"/>
        <dbReference type="ChEBI" id="CHEBI:65315"/>
        <dbReference type="ChEBI" id="CHEBI:74447"/>
        <dbReference type="EC" id="2.1.1.74"/>
    </reaction>
</comment>
<evidence type="ECO:0000256" key="3">
    <source>
        <dbReference type="ARBA" id="ARBA00022603"/>
    </source>
</evidence>
<keyword evidence="8 10" id="KW-0521">NADP</keyword>
<dbReference type="GO" id="GO:0030488">
    <property type="term" value="P:tRNA methylation"/>
    <property type="evidence" value="ECO:0007669"/>
    <property type="project" value="TreeGrafter"/>
</dbReference>
<evidence type="ECO:0000256" key="8">
    <source>
        <dbReference type="ARBA" id="ARBA00022857"/>
    </source>
</evidence>
<sequence length="435" mass="48800">MSDVTVVGAGLAGCEASWHLANQGFKVKLVEMRPKKMTPAHKTEKFAELVCSNSLRSDALTNAVGLLKQEMRMCNSLIMKIADETKLPAGSALAVDREEFSRRVSEEIHNHPNIEVVMDEIIEIPEGPCILASGPLTSEPLSKSIQAFLESAQFYFYDAAAPIIEKESIDFSKAYFKSRYDKGEADYINCPMTRDEFDAFYRELIQAQTVPIKEFEEEVYFEGCMPFEVMAKRGMQTLLFGPMKPVGLEHNGVRPYAVVQLRQDNAVASLYNVVGFQTHLTWPEQKRILNMIPGLENCQIVRYGVMHRNSFINSPVCLKETYQSIKRDDLFFAGQMTGVEGYVESAASGLLAGINMAQVLKKQEPVILGNKCMMGAMVHYITHADAKHFQPMNANFGILRLEGDFKKKDKKDAYAPQALKVLQDKLCEVIPLIKV</sequence>
<dbReference type="GO" id="GO:0050660">
    <property type="term" value="F:flavin adenine dinucleotide binding"/>
    <property type="evidence" value="ECO:0007669"/>
    <property type="project" value="UniProtKB-UniRule"/>
</dbReference>
<evidence type="ECO:0000313" key="12">
    <source>
        <dbReference type="EMBL" id="SJZ77682.1"/>
    </source>
</evidence>
<dbReference type="PANTHER" id="PTHR11806:SF2">
    <property type="entry name" value="METHYLENETETRAHYDROFOLATE--TRNA-(URACIL-5-)-METHYLTRANSFERASE TRMFO"/>
    <property type="match status" value="1"/>
</dbReference>
<dbReference type="InterPro" id="IPR036188">
    <property type="entry name" value="FAD/NAD-bd_sf"/>
</dbReference>
<dbReference type="RefSeq" id="WP_078711995.1">
    <property type="nucleotide sequence ID" value="NZ_FUWY01000004.1"/>
</dbReference>
<dbReference type="GO" id="GO:0005829">
    <property type="term" value="C:cytosol"/>
    <property type="evidence" value="ECO:0007669"/>
    <property type="project" value="TreeGrafter"/>
</dbReference>
<keyword evidence="5 10" id="KW-0808">Transferase</keyword>
<evidence type="ECO:0000256" key="9">
    <source>
        <dbReference type="ARBA" id="ARBA00023027"/>
    </source>
</evidence>
<dbReference type="GO" id="GO:0047151">
    <property type="term" value="F:tRNA (uracil(54)-C5)-methyltransferase activity, 5,10-methylenetetrahydrofolate-dependent"/>
    <property type="evidence" value="ECO:0007669"/>
    <property type="project" value="UniProtKB-UniRule"/>
</dbReference>
<accession>A0A1T4NEI4</accession>
<dbReference type="STRING" id="118967.SAMN02745191_1599"/>
<comment type="subcellular location">
    <subcellularLocation>
        <location evidence="10">Cytoplasm</location>
    </subcellularLocation>
</comment>
<evidence type="ECO:0000256" key="6">
    <source>
        <dbReference type="ARBA" id="ARBA00022694"/>
    </source>
</evidence>
<comment type="function">
    <text evidence="10">Catalyzes the folate-dependent formation of 5-methyl-uridine at position 54 (M-5-U54) in all tRNAs.</text>
</comment>
<dbReference type="GO" id="GO:0002098">
    <property type="term" value="P:tRNA wobble uridine modification"/>
    <property type="evidence" value="ECO:0007669"/>
    <property type="project" value="TreeGrafter"/>
</dbReference>
<evidence type="ECO:0000256" key="1">
    <source>
        <dbReference type="ARBA" id="ARBA00001974"/>
    </source>
</evidence>
<dbReference type="NCBIfam" id="NF003739">
    <property type="entry name" value="PRK05335.1"/>
    <property type="match status" value="1"/>
</dbReference>
<name>A0A1T4NEI4_9FIRM</name>
<dbReference type="PANTHER" id="PTHR11806">
    <property type="entry name" value="GLUCOSE INHIBITED DIVISION PROTEIN A"/>
    <property type="match status" value="1"/>
</dbReference>
<dbReference type="SUPFAM" id="SSF51905">
    <property type="entry name" value="FAD/NAD(P)-binding domain"/>
    <property type="match status" value="1"/>
</dbReference>
<gene>
    <name evidence="10" type="primary">trmFO</name>
    <name evidence="12" type="ORF">SAMN02745191_1599</name>
</gene>
<dbReference type="HAMAP" id="MF_01037">
    <property type="entry name" value="TrmFO"/>
    <property type="match status" value="1"/>
</dbReference>
<evidence type="ECO:0000256" key="10">
    <source>
        <dbReference type="HAMAP-Rule" id="MF_01037"/>
    </source>
</evidence>
<dbReference type="Proteomes" id="UP000243297">
    <property type="component" value="Unassembled WGS sequence"/>
</dbReference>
<keyword evidence="3 10" id="KW-0489">Methyltransferase</keyword>
<proteinExistence type="inferred from homology"/>
<evidence type="ECO:0000256" key="7">
    <source>
        <dbReference type="ARBA" id="ARBA00022827"/>
    </source>
</evidence>
<keyword evidence="6 10" id="KW-0819">tRNA processing</keyword>
<dbReference type="EMBL" id="FUWY01000004">
    <property type="protein sequence ID" value="SJZ77682.1"/>
    <property type="molecule type" value="Genomic_DNA"/>
</dbReference>
<feature type="domain" description="MnmG N-terminal" evidence="11">
    <location>
        <begin position="3"/>
        <end position="363"/>
    </location>
</feature>
<keyword evidence="13" id="KW-1185">Reference proteome</keyword>
<keyword evidence="2 10" id="KW-0963">Cytoplasm</keyword>
<dbReference type="Pfam" id="PF01134">
    <property type="entry name" value="GIDA"/>
    <property type="match status" value="1"/>
</dbReference>
<evidence type="ECO:0000259" key="11">
    <source>
        <dbReference type="Pfam" id="PF01134"/>
    </source>
</evidence>
<dbReference type="AlphaFoldDB" id="A0A1T4NEI4"/>
<organism evidence="12 13">
    <name type="scientific">Anaerorhabdus furcosa</name>
    <dbReference type="NCBI Taxonomy" id="118967"/>
    <lineage>
        <taxon>Bacteria</taxon>
        <taxon>Bacillati</taxon>
        <taxon>Bacillota</taxon>
        <taxon>Erysipelotrichia</taxon>
        <taxon>Erysipelotrichales</taxon>
        <taxon>Erysipelotrichaceae</taxon>
        <taxon>Anaerorhabdus</taxon>
    </lineage>
</organism>
<dbReference type="InterPro" id="IPR002218">
    <property type="entry name" value="MnmG-rel"/>
</dbReference>
<keyword evidence="7 10" id="KW-0274">FAD</keyword>
<dbReference type="InterPro" id="IPR040131">
    <property type="entry name" value="MnmG_N"/>
</dbReference>
<reference evidence="13" key="1">
    <citation type="submission" date="2017-02" db="EMBL/GenBank/DDBJ databases">
        <authorList>
            <person name="Varghese N."/>
            <person name="Submissions S."/>
        </authorList>
    </citation>
    <scope>NUCLEOTIDE SEQUENCE [LARGE SCALE GENOMIC DNA]</scope>
    <source>
        <strain evidence="13">ATCC 25662</strain>
    </source>
</reference>
<evidence type="ECO:0000256" key="5">
    <source>
        <dbReference type="ARBA" id="ARBA00022679"/>
    </source>
</evidence>
<comment type="similarity">
    <text evidence="10">Belongs to the MnmG family. TrmFO subfamily.</text>
</comment>
<evidence type="ECO:0000256" key="4">
    <source>
        <dbReference type="ARBA" id="ARBA00022630"/>
    </source>
</evidence>
<dbReference type="InterPro" id="IPR004417">
    <property type="entry name" value="TrmFO"/>
</dbReference>
<dbReference type="Gene3D" id="3.50.50.60">
    <property type="entry name" value="FAD/NAD(P)-binding domain"/>
    <property type="match status" value="2"/>
</dbReference>
<evidence type="ECO:0000313" key="13">
    <source>
        <dbReference type="Proteomes" id="UP000243297"/>
    </source>
</evidence>
<keyword evidence="9 10" id="KW-0520">NAD</keyword>
<protein>
    <recommendedName>
        <fullName evidence="10">Methylenetetrahydrofolate--tRNA-(uracil-5-)-methyltransferase TrmFO</fullName>
        <ecNumber evidence="10">2.1.1.74</ecNumber>
    </recommendedName>
    <alternativeName>
        <fullName evidence="10">Folate-dependent tRNA (uracil-5-)-methyltransferase</fullName>
    </alternativeName>
    <alternativeName>
        <fullName evidence="10">Folate-dependent tRNA(M-5-U54)-methyltransferase</fullName>
    </alternativeName>
</protein>
<dbReference type="NCBIfam" id="TIGR00137">
    <property type="entry name" value="gid_trmFO"/>
    <property type="match status" value="1"/>
</dbReference>
<dbReference type="EC" id="2.1.1.74" evidence="10"/>
<evidence type="ECO:0000256" key="2">
    <source>
        <dbReference type="ARBA" id="ARBA00022490"/>
    </source>
</evidence>